<feature type="transmembrane region" description="Helical" evidence="2">
    <location>
        <begin position="257"/>
        <end position="277"/>
    </location>
</feature>
<feature type="transmembrane region" description="Helical" evidence="2">
    <location>
        <begin position="138"/>
        <end position="163"/>
    </location>
</feature>
<dbReference type="Gene3D" id="1.20.1070.10">
    <property type="entry name" value="Rhodopsin 7-helix transmembrane proteins"/>
    <property type="match status" value="1"/>
</dbReference>
<proteinExistence type="predicted"/>
<organism evidence="3">
    <name type="scientific">Octactis speculum</name>
    <dbReference type="NCBI Taxonomy" id="3111310"/>
    <lineage>
        <taxon>Eukaryota</taxon>
        <taxon>Sar</taxon>
        <taxon>Stramenopiles</taxon>
        <taxon>Ochrophyta</taxon>
        <taxon>Dictyochophyceae</taxon>
        <taxon>Dictyochales</taxon>
        <taxon>Dictyochaceae</taxon>
        <taxon>Octactis</taxon>
    </lineage>
</organism>
<feature type="transmembrane region" description="Helical" evidence="2">
    <location>
        <begin position="183"/>
        <end position="205"/>
    </location>
</feature>
<accession>A0A7S2CCY5</accession>
<feature type="transmembrane region" description="Helical" evidence="2">
    <location>
        <begin position="98"/>
        <end position="118"/>
    </location>
</feature>
<keyword evidence="2" id="KW-1133">Transmembrane helix</keyword>
<dbReference type="AlphaFoldDB" id="A0A7S2CCY5"/>
<protein>
    <submittedName>
        <fullName evidence="3">Uncharacterized protein</fullName>
    </submittedName>
</protein>
<feature type="region of interest" description="Disordered" evidence="1">
    <location>
        <begin position="331"/>
        <end position="369"/>
    </location>
</feature>
<keyword evidence="2" id="KW-0812">Transmembrane</keyword>
<name>A0A7S2CCY5_9STRA</name>
<dbReference type="CDD" id="cd00637">
    <property type="entry name" value="7tm_classA_rhodopsin-like"/>
    <property type="match status" value="1"/>
</dbReference>
<feature type="transmembrane region" description="Helical" evidence="2">
    <location>
        <begin position="217"/>
        <end position="237"/>
    </location>
</feature>
<evidence type="ECO:0000256" key="2">
    <source>
        <dbReference type="SAM" id="Phobius"/>
    </source>
</evidence>
<evidence type="ECO:0000313" key="3">
    <source>
        <dbReference type="EMBL" id="CAD9421865.1"/>
    </source>
</evidence>
<dbReference type="EMBL" id="HBGS01027183">
    <property type="protein sequence ID" value="CAD9421865.1"/>
    <property type="molecule type" value="Transcribed_RNA"/>
</dbReference>
<feature type="compositionally biased region" description="Low complexity" evidence="1">
    <location>
        <begin position="331"/>
        <end position="345"/>
    </location>
</feature>
<feature type="transmembrane region" description="Helical" evidence="2">
    <location>
        <begin position="20"/>
        <end position="47"/>
    </location>
</feature>
<sequence length="369" mass="40332">MTSNPPFLPSSSPTSMPTVISLVFENVLLSCAALNLCGSLFIIISFYILPDIRQSARGLWHLLIKNVAVVPMTASYLMIPLTPSSPFWCGTRFICETISAPVFLVAELCISLEILFAVRSALTSSHISYGVGLIRGIYVLAVVWGMVGVVAGFTIMGPITASFDDSFAPAPCYFKVFADKLAFFYSVALLSMFVSLCVVAYLMYLQHGLRLAKLSEVTSLLLTILLVFIFTWTPPLLVRFSQEFNNKEITDDAGLQFAYLVTVSGSGFLDSLLWIYFRPVRRAFLILWCGASADVSQSEDEGGDSHNSSPSLWERRTGSSFTRNTFTRSTFVSSKGSAHTSSSKKSITEEVVTGFPNITPNPLLDGTGT</sequence>
<dbReference type="SUPFAM" id="SSF81321">
    <property type="entry name" value="Family A G protein-coupled receptor-like"/>
    <property type="match status" value="1"/>
</dbReference>
<keyword evidence="2" id="KW-0472">Membrane</keyword>
<feature type="region of interest" description="Disordered" evidence="1">
    <location>
        <begin position="295"/>
        <end position="316"/>
    </location>
</feature>
<feature type="transmembrane region" description="Helical" evidence="2">
    <location>
        <begin position="59"/>
        <end position="78"/>
    </location>
</feature>
<reference evidence="3" key="1">
    <citation type="submission" date="2021-01" db="EMBL/GenBank/DDBJ databases">
        <authorList>
            <person name="Corre E."/>
            <person name="Pelletier E."/>
            <person name="Niang G."/>
            <person name="Scheremetjew M."/>
            <person name="Finn R."/>
            <person name="Kale V."/>
            <person name="Holt S."/>
            <person name="Cochrane G."/>
            <person name="Meng A."/>
            <person name="Brown T."/>
            <person name="Cohen L."/>
        </authorList>
    </citation>
    <scope>NUCLEOTIDE SEQUENCE</scope>
    <source>
        <strain evidence="3">CCMP1381</strain>
    </source>
</reference>
<evidence type="ECO:0000256" key="1">
    <source>
        <dbReference type="SAM" id="MobiDB-lite"/>
    </source>
</evidence>
<gene>
    <name evidence="3" type="ORF">DSPE1174_LOCUS13783</name>
</gene>